<evidence type="ECO:0000313" key="13">
    <source>
        <dbReference type="EMBL" id="CAK9271901.1"/>
    </source>
</evidence>
<dbReference type="PROSITE" id="PS50011">
    <property type="entry name" value="PROTEIN_KINASE_DOM"/>
    <property type="match status" value="1"/>
</dbReference>
<dbReference type="PANTHER" id="PTHR48056">
    <property type="entry name" value="LRR RECEPTOR-LIKE SERINE/THREONINE-PROTEIN KINASE-RELATED"/>
    <property type="match status" value="1"/>
</dbReference>
<dbReference type="SUPFAM" id="SSF52058">
    <property type="entry name" value="L domain-like"/>
    <property type="match status" value="1"/>
</dbReference>
<evidence type="ECO:0000256" key="8">
    <source>
        <dbReference type="ARBA" id="ARBA00023136"/>
    </source>
</evidence>
<keyword evidence="2" id="KW-0433">Leucine-rich repeat</keyword>
<keyword evidence="4" id="KW-0677">Repeat</keyword>
<dbReference type="InterPro" id="IPR003591">
    <property type="entry name" value="Leu-rich_rpt_typical-subtyp"/>
</dbReference>
<evidence type="ECO:0000256" key="7">
    <source>
        <dbReference type="ARBA" id="ARBA00022989"/>
    </source>
</evidence>
<evidence type="ECO:0000256" key="2">
    <source>
        <dbReference type="ARBA" id="ARBA00022614"/>
    </source>
</evidence>
<dbReference type="InterPro" id="IPR013210">
    <property type="entry name" value="LRR_N_plant-typ"/>
</dbReference>
<protein>
    <recommendedName>
        <fullName evidence="12">Protein kinase domain-containing protein</fullName>
    </recommendedName>
</protein>
<dbReference type="PROSITE" id="PS00107">
    <property type="entry name" value="PROTEIN_KINASE_ATP"/>
    <property type="match status" value="1"/>
</dbReference>
<evidence type="ECO:0000256" key="10">
    <source>
        <dbReference type="PROSITE-ProRule" id="PRU10141"/>
    </source>
</evidence>
<feature type="domain" description="Protein kinase" evidence="12">
    <location>
        <begin position="376"/>
        <end position="641"/>
    </location>
</feature>
<dbReference type="InterPro" id="IPR032675">
    <property type="entry name" value="LRR_dom_sf"/>
</dbReference>
<dbReference type="InterPro" id="IPR017441">
    <property type="entry name" value="Protein_kinase_ATP_BS"/>
</dbReference>
<keyword evidence="14" id="KW-1185">Reference proteome</keyword>
<dbReference type="InterPro" id="IPR000719">
    <property type="entry name" value="Prot_kinase_dom"/>
</dbReference>
<evidence type="ECO:0000256" key="9">
    <source>
        <dbReference type="ARBA" id="ARBA00023180"/>
    </source>
</evidence>
<feature type="signal peptide" evidence="11">
    <location>
        <begin position="1"/>
        <end position="20"/>
    </location>
</feature>
<dbReference type="EMBL" id="OZ020099">
    <property type="protein sequence ID" value="CAK9271901.1"/>
    <property type="molecule type" value="Genomic_DNA"/>
</dbReference>
<dbReference type="Pfam" id="PF08263">
    <property type="entry name" value="LRRNT_2"/>
    <property type="match status" value="1"/>
</dbReference>
<keyword evidence="7" id="KW-1133">Transmembrane helix</keyword>
<dbReference type="InterPro" id="IPR011009">
    <property type="entry name" value="Kinase-like_dom_sf"/>
</dbReference>
<keyword evidence="6 10" id="KW-0067">ATP-binding</keyword>
<dbReference type="InterPro" id="IPR001611">
    <property type="entry name" value="Leu-rich_rpt"/>
</dbReference>
<keyword evidence="9" id="KW-0325">Glycoprotein</keyword>
<evidence type="ECO:0000256" key="11">
    <source>
        <dbReference type="SAM" id="SignalP"/>
    </source>
</evidence>
<evidence type="ECO:0000256" key="1">
    <source>
        <dbReference type="ARBA" id="ARBA00004370"/>
    </source>
</evidence>
<dbReference type="Pfam" id="PF13855">
    <property type="entry name" value="LRR_8"/>
    <property type="match status" value="1"/>
</dbReference>
<name>A0ABP0X1L2_9BRYO</name>
<dbReference type="Gene3D" id="3.30.200.20">
    <property type="entry name" value="Phosphorylase Kinase, domain 1"/>
    <property type="match status" value="1"/>
</dbReference>
<dbReference type="SMART" id="SM00369">
    <property type="entry name" value="LRR_TYP"/>
    <property type="match status" value="3"/>
</dbReference>
<evidence type="ECO:0000256" key="5">
    <source>
        <dbReference type="ARBA" id="ARBA00022741"/>
    </source>
</evidence>
<evidence type="ECO:0000256" key="6">
    <source>
        <dbReference type="ARBA" id="ARBA00022840"/>
    </source>
</evidence>
<feature type="chain" id="PRO_5046688487" description="Protein kinase domain-containing protein" evidence="11">
    <location>
        <begin position="21"/>
        <end position="642"/>
    </location>
</feature>
<accession>A0ABP0X1L2</accession>
<keyword evidence="5 10" id="KW-0547">Nucleotide-binding</keyword>
<evidence type="ECO:0000256" key="3">
    <source>
        <dbReference type="ARBA" id="ARBA00022692"/>
    </source>
</evidence>
<dbReference type="PROSITE" id="PS51450">
    <property type="entry name" value="LRR"/>
    <property type="match status" value="1"/>
</dbReference>
<dbReference type="SUPFAM" id="SSF56112">
    <property type="entry name" value="Protein kinase-like (PK-like)"/>
    <property type="match status" value="1"/>
</dbReference>
<evidence type="ECO:0000256" key="4">
    <source>
        <dbReference type="ARBA" id="ARBA00022737"/>
    </source>
</evidence>
<keyword evidence="3" id="KW-0812">Transmembrane</keyword>
<dbReference type="Pfam" id="PF00069">
    <property type="entry name" value="Pkinase"/>
    <property type="match status" value="1"/>
</dbReference>
<proteinExistence type="predicted"/>
<reference evidence="13" key="1">
    <citation type="submission" date="2024-02" db="EMBL/GenBank/DDBJ databases">
        <authorList>
            <consortium name="ELIXIR-Norway"/>
            <consortium name="Elixir Norway"/>
        </authorList>
    </citation>
    <scope>NUCLEOTIDE SEQUENCE</scope>
</reference>
<dbReference type="Gene3D" id="1.10.510.10">
    <property type="entry name" value="Transferase(Phosphotransferase) domain 1"/>
    <property type="match status" value="1"/>
</dbReference>
<comment type="subcellular location">
    <subcellularLocation>
        <location evidence="1">Membrane</location>
    </subcellularLocation>
</comment>
<dbReference type="Proteomes" id="UP001497444">
    <property type="component" value="Chromosome 4"/>
</dbReference>
<dbReference type="InterPro" id="IPR050647">
    <property type="entry name" value="Plant_LRR-RLKs"/>
</dbReference>
<organism evidence="13 14">
    <name type="scientific">Sphagnum jensenii</name>
    <dbReference type="NCBI Taxonomy" id="128206"/>
    <lineage>
        <taxon>Eukaryota</taxon>
        <taxon>Viridiplantae</taxon>
        <taxon>Streptophyta</taxon>
        <taxon>Embryophyta</taxon>
        <taxon>Bryophyta</taxon>
        <taxon>Sphagnophytina</taxon>
        <taxon>Sphagnopsida</taxon>
        <taxon>Sphagnales</taxon>
        <taxon>Sphagnaceae</taxon>
        <taxon>Sphagnum</taxon>
    </lineage>
</organism>
<gene>
    <name evidence="13" type="ORF">CSSPJE1EN1_LOCUS17379</name>
</gene>
<feature type="binding site" evidence="10">
    <location>
        <position position="404"/>
    </location>
    <ligand>
        <name>ATP</name>
        <dbReference type="ChEBI" id="CHEBI:30616"/>
    </ligand>
</feature>
<keyword evidence="8" id="KW-0472">Membrane</keyword>
<dbReference type="PANTHER" id="PTHR48056:SF81">
    <property type="entry name" value="RECEPTOR PROTEIN-TYROSINE KINASE CEPR1"/>
    <property type="match status" value="1"/>
</dbReference>
<dbReference type="PRINTS" id="PR00019">
    <property type="entry name" value="LEURICHRPT"/>
</dbReference>
<dbReference type="Pfam" id="PF00560">
    <property type="entry name" value="LRR_1"/>
    <property type="match status" value="2"/>
</dbReference>
<dbReference type="Gene3D" id="3.80.10.10">
    <property type="entry name" value="Ribonuclease Inhibitor"/>
    <property type="match status" value="2"/>
</dbReference>
<evidence type="ECO:0000259" key="12">
    <source>
        <dbReference type="PROSITE" id="PS50011"/>
    </source>
</evidence>
<evidence type="ECO:0000313" key="14">
    <source>
        <dbReference type="Proteomes" id="UP001497444"/>
    </source>
</evidence>
<keyword evidence="11" id="KW-0732">Signal</keyword>
<sequence length="642" mass="69308">MILTLVVLVVGIAINSTVIAVGNTDRRRLVGDALGDMQVLLQLAQLSTNDPQNALGSWDGSRPSACSWQGIRCNAANRVTAIFIVNKQLDGVLPPSLGLLTFLITLDLRFNKFSGSIPPSLGACQMLQTLSLSGNLLTGDVPSELAQNTRMSTFAVNLNMLSGSFPLQILAWRELSVLWLDSNMFTGSIPDLTSLVQLKILDLQNNQFTGTIPNVAGLQALLDIDLSNNKLSGSLPTFLDTLPKLRYLNVSNNHLTGLIPDTSVFLRFPASAYAGNDGLCGAIIKRDCADNSNISGSNSTTTSAPKMLSKTAIIVISSLGGAGVLLGMFLGVRCAYRGSQDILEDLRGGEDSTLLSSSNVNVGYTVAQLTKMTNGFVKANIIGVGSSSIVYRSMLPGGAIVAIKRLSEVKYSSDTQHAFVAEYQILKRITQHGSMVRVLNCCATPSCMALVLDFMPGGTLENKLYEQSMSWLDRVDTAVSVAKGLVYLHLDCAAHKVVVDLKPSHILIDADSKAHITDLHIPRFATSKIPGTIAYCAPGTTTHGDVYSYGIVLLELLTRKKPNSILVTERMNMSKWVRKALLKPELTVQMFDITLLCTSGIDEQLLQVLDVAMLCTHEIPTKRPSMPDVLKVLMKVKHDAQK</sequence>